<reference evidence="3" key="1">
    <citation type="submission" date="2025-02" db="EMBL/GenBank/DDBJ databases">
        <authorList>
            <consortium name="NCBI Genome Project"/>
        </authorList>
    </citation>
    <scope>NUCLEOTIDE SEQUENCE</scope>
</reference>
<keyword evidence="2" id="KW-0732">Signal</keyword>
<name>A0AAJ8BT89_ASPNG</name>
<dbReference type="GeneID" id="84590026"/>
<evidence type="ECO:0000256" key="2">
    <source>
        <dbReference type="SAM" id="SignalP"/>
    </source>
</evidence>
<accession>A0AAJ8BT89</accession>
<dbReference type="KEGG" id="ang:An01g08270"/>
<feature type="chain" id="PRO_5044755442" description="Secreted protein" evidence="2">
    <location>
        <begin position="20"/>
        <end position="191"/>
    </location>
</feature>
<dbReference type="VEuPathDB" id="FungiDB:An01g08270"/>
<evidence type="ECO:0008006" key="4">
    <source>
        <dbReference type="Google" id="ProtNLM"/>
    </source>
</evidence>
<protein>
    <recommendedName>
        <fullName evidence="4">Secreted protein</fullName>
    </recommendedName>
</protein>
<dbReference type="RefSeq" id="XP_059603263.1">
    <property type="nucleotide sequence ID" value="XM_059749881.1"/>
</dbReference>
<organism evidence="3">
    <name type="scientific">Aspergillus niger</name>
    <dbReference type="NCBI Taxonomy" id="5061"/>
    <lineage>
        <taxon>Eukaryota</taxon>
        <taxon>Fungi</taxon>
        <taxon>Dikarya</taxon>
        <taxon>Ascomycota</taxon>
        <taxon>Pezizomycotina</taxon>
        <taxon>Eurotiomycetes</taxon>
        <taxon>Eurotiomycetidae</taxon>
        <taxon>Eurotiales</taxon>
        <taxon>Aspergillaceae</taxon>
        <taxon>Aspergillus</taxon>
        <taxon>Aspergillus subgen. Circumdati</taxon>
    </lineage>
</organism>
<dbReference type="AlphaFoldDB" id="A0AAJ8BT89"/>
<proteinExistence type="predicted"/>
<feature type="region of interest" description="Disordered" evidence="1">
    <location>
        <begin position="36"/>
        <end position="56"/>
    </location>
</feature>
<sequence>MYALLLWWWELFRHHQVGAFVQLHRPESFAKLPKTKDVKSLSSGGSPSGIPPDGFRSHSGVALRGVHLIEPGRFRFRSRCGFCPPSIVLSVSPLTHNYYSPSSSSSSSSPPRSRFPWVEATWNCIRIASLSLSSSPPPPTSACFTSPPTLFPSRLHYHVHNNRVSSPSVIDLRRHCRMQACKSLLLAVPDR</sequence>
<evidence type="ECO:0000313" key="3">
    <source>
        <dbReference type="RefSeq" id="XP_059603263.1"/>
    </source>
</evidence>
<reference evidence="3" key="2">
    <citation type="submission" date="2025-08" db="UniProtKB">
        <authorList>
            <consortium name="RefSeq"/>
        </authorList>
    </citation>
    <scope>IDENTIFICATION</scope>
</reference>
<feature type="signal peptide" evidence="2">
    <location>
        <begin position="1"/>
        <end position="19"/>
    </location>
</feature>
<gene>
    <name evidence="3" type="ORF">An01g08270</name>
</gene>
<evidence type="ECO:0000256" key="1">
    <source>
        <dbReference type="SAM" id="MobiDB-lite"/>
    </source>
</evidence>